<keyword evidence="3" id="KW-1140">T=1 icosahedral capsid protein</keyword>
<protein>
    <submittedName>
        <fullName evidence="6">Major capsid protein</fullName>
    </submittedName>
</protein>
<sequence length="539" mass="59960">MHRNQSVNTHQFAMVPRADIPRSSFRMQKTLKTTFDAGYLVPIMVEEILPGDTFNCKATLFARLATPIAPIMDNMYLETFFFFVPCRLVWENWQRFMGERTPDTNSSISYVIPQIVSPIGGYPTTTLGDYMGLPTAGQVNIAGTFNHSALPLRAYALIYNQWFRDENLINSADFEMDDGPDLYTQYTLRRRGKRHDYFTSALPFVQKGTAVSLPLGTTAPVTISHGVGAFPTFLGSVTSMNYGALVHNNANDNVQTQITSGTNEALLWNSPGLTGTADLSAATAATINQLRQAFQIQKLLERDARGGTRYTEILRAHFGVVSPDARLQRPEYLGGGSSYINVNPIAQTSATTIEGSDTPAGTLAAIGHVTARDHGFTQSFTEHGYVIGLVNVRADLTYQQGLRKLWSRSTRYDFYFPAFAMLGEQAILSQEIYCDGTSDDGLVFGYQERWAELRYNPSQITGYFRSTSVGTIDFWHLAQDFGTRPTLNQTFIEDAPPVERIVAVHEEALGQQFIMDAFFDIKAARPLPLYSVPGLVDHF</sequence>
<evidence type="ECO:0000256" key="3">
    <source>
        <dbReference type="ARBA" id="ARBA00022431"/>
    </source>
</evidence>
<proteinExistence type="inferred from homology"/>
<dbReference type="SUPFAM" id="SSF88645">
    <property type="entry name" value="ssDNA viruses"/>
    <property type="match status" value="1"/>
</dbReference>
<comment type="subcellular location">
    <subcellularLocation>
        <location evidence="1">Virion</location>
    </subcellularLocation>
</comment>
<keyword evidence="5" id="KW-0946">Virion</keyword>
<dbReference type="InterPro" id="IPR037002">
    <property type="entry name" value="Microviridae_protein_F_sf"/>
</dbReference>
<comment type="similarity">
    <text evidence="2">Belongs to the microviridae F protein family.</text>
</comment>
<dbReference type="InterPro" id="IPR016184">
    <property type="entry name" value="Capsid/spike_ssDNA_virus"/>
</dbReference>
<dbReference type="GO" id="GO:0005198">
    <property type="term" value="F:structural molecule activity"/>
    <property type="evidence" value="ECO:0007669"/>
    <property type="project" value="InterPro"/>
</dbReference>
<dbReference type="Pfam" id="PF02305">
    <property type="entry name" value="Phage_F"/>
    <property type="match status" value="1"/>
</dbReference>
<name>A0A4P8PLW3_9VIRU</name>
<evidence type="ECO:0000256" key="2">
    <source>
        <dbReference type="ARBA" id="ARBA00009963"/>
    </source>
</evidence>
<keyword evidence="4" id="KW-0167">Capsid protein</keyword>
<evidence type="ECO:0000256" key="1">
    <source>
        <dbReference type="ARBA" id="ARBA00004328"/>
    </source>
</evidence>
<organism evidence="6">
    <name type="scientific">Blackfly microvirus SF02</name>
    <dbReference type="NCBI Taxonomy" id="2576452"/>
    <lineage>
        <taxon>Viruses</taxon>
        <taxon>Monodnaviria</taxon>
        <taxon>Sangervirae</taxon>
        <taxon>Phixviricota</taxon>
        <taxon>Malgrandaviricetes</taxon>
        <taxon>Petitvirales</taxon>
        <taxon>Microviridae</taxon>
        <taxon>Microvirus</taxon>
    </lineage>
</organism>
<dbReference type="GO" id="GO:0039615">
    <property type="term" value="C:T=1 icosahedral viral capsid"/>
    <property type="evidence" value="ECO:0007669"/>
    <property type="project" value="UniProtKB-KW"/>
</dbReference>
<accession>A0A4P8PLW3</accession>
<evidence type="ECO:0000256" key="4">
    <source>
        <dbReference type="ARBA" id="ARBA00022561"/>
    </source>
</evidence>
<evidence type="ECO:0000313" key="6">
    <source>
        <dbReference type="EMBL" id="QCQ84956.1"/>
    </source>
</evidence>
<dbReference type="EMBL" id="MK249197">
    <property type="protein sequence ID" value="QCQ84956.1"/>
    <property type="molecule type" value="Genomic_DNA"/>
</dbReference>
<reference evidence="6" key="1">
    <citation type="submission" date="2018-12" db="EMBL/GenBank/DDBJ databases">
        <title>Singled stranded DNA viruses identified in blackflies (Austrosimulium ungulatum) sampled in New Zealand.</title>
        <authorList>
            <person name="Kraberger S."/>
            <person name="Fontenele R.S."/>
            <person name="Schmidlin K."/>
            <person name="Walters M."/>
            <person name="Varsani A."/>
        </authorList>
    </citation>
    <scope>NUCLEOTIDE SEQUENCE [LARGE SCALE GENOMIC DNA]</scope>
    <source>
        <strain evidence="6">135</strain>
    </source>
</reference>
<dbReference type="Proteomes" id="UP000323758">
    <property type="component" value="Segment"/>
</dbReference>
<evidence type="ECO:0000256" key="5">
    <source>
        <dbReference type="ARBA" id="ARBA00022844"/>
    </source>
</evidence>
<dbReference type="InterPro" id="IPR003514">
    <property type="entry name" value="Microviridae_protein_F"/>
</dbReference>
<dbReference type="Gene3D" id="2.60.169.10">
    <property type="entry name" value="Microviridae F protein"/>
    <property type="match status" value="2"/>
</dbReference>